<dbReference type="SUPFAM" id="SSF47384">
    <property type="entry name" value="Homodimeric domain of signal transducing histidine kinase"/>
    <property type="match status" value="1"/>
</dbReference>
<dbReference type="PROSITE" id="PS50109">
    <property type="entry name" value="HIS_KIN"/>
    <property type="match status" value="1"/>
</dbReference>
<keyword evidence="6 11" id="KW-0812">Transmembrane</keyword>
<sequence length="490" mass="54290">MSFLTRRMTLIGRLTCVFTLLLVLFAAGLLGLQRYSNERYTRAMVQELSAGLAAHIADSYPLLSSQGLNQNSVRSLFDHLMAVNPSVEVYLLDKTGRIIGDAAPQGRIQRRQVDIEPITEFLTRPHYPLYGDDPRSPGGHKVFSVAPLRYQGQLQGYLYVILLGEDYARLRSGAEQGSLLTLASGATLLAVVLLGALAVLAFSWVTRPLRRLSARVRTLENGGLAGMQSVAAQRPPDAGSADEIQQLQRGVIAMAEQIAAQWESLARQEQQRREFIANVSHDLRTPLTALHGYLETLLVMSGSLSEREKRHYLETALAQSRKVGGLAQSLFELARLEYGVVKPLKERFSLPELVQDVFQKMELMARAREQQLVLDIAPDLPMIEADLGMIERVLTNLIDNALRHTPEQGAVSVRLWQDAGRVMVRVSDTGPGVPEALKATLFLRPSLLNHQRLTSGGLGLMIVRQMLQLHDSDIRLREGPGASFEFGFQV</sequence>
<dbReference type="PANTHER" id="PTHR45436">
    <property type="entry name" value="SENSOR HISTIDINE KINASE YKOH"/>
    <property type="match status" value="1"/>
</dbReference>
<comment type="subcellular location">
    <subcellularLocation>
        <location evidence="2">Cell inner membrane</location>
        <topology evidence="2">Multi-pass membrane protein</topology>
    </subcellularLocation>
</comment>
<dbReference type="InterPro" id="IPR036097">
    <property type="entry name" value="HisK_dim/P_sf"/>
</dbReference>
<feature type="domain" description="HAMP" evidence="13">
    <location>
        <begin position="203"/>
        <end position="263"/>
    </location>
</feature>
<dbReference type="InterPro" id="IPR003594">
    <property type="entry name" value="HATPase_dom"/>
</dbReference>
<dbReference type="CDD" id="cd00075">
    <property type="entry name" value="HATPase"/>
    <property type="match status" value="1"/>
</dbReference>
<accession>A0A4P8YK82</accession>
<evidence type="ECO:0000259" key="13">
    <source>
        <dbReference type="PROSITE" id="PS50885"/>
    </source>
</evidence>
<keyword evidence="8 11" id="KW-1133">Transmembrane helix</keyword>
<dbReference type="Proteomes" id="UP000302163">
    <property type="component" value="Chromosome"/>
</dbReference>
<dbReference type="PANTHER" id="PTHR45436:SF5">
    <property type="entry name" value="SENSOR HISTIDINE KINASE TRCS"/>
    <property type="match status" value="1"/>
</dbReference>
<dbReference type="PROSITE" id="PS50885">
    <property type="entry name" value="HAMP"/>
    <property type="match status" value="1"/>
</dbReference>
<dbReference type="InterPro" id="IPR003661">
    <property type="entry name" value="HisK_dim/P_dom"/>
</dbReference>
<dbReference type="KEGG" id="izh:FEM41_10590"/>
<keyword evidence="4" id="KW-0597">Phosphoprotein</keyword>
<dbReference type="CDD" id="cd00082">
    <property type="entry name" value="HisKA"/>
    <property type="match status" value="1"/>
</dbReference>
<dbReference type="Pfam" id="PF02518">
    <property type="entry name" value="HATPase_c"/>
    <property type="match status" value="1"/>
</dbReference>
<dbReference type="AlphaFoldDB" id="A0A4P8YK82"/>
<dbReference type="InterPro" id="IPR050428">
    <property type="entry name" value="TCS_sensor_his_kinase"/>
</dbReference>
<dbReference type="OrthoDB" id="9804645at2"/>
<dbReference type="Gene3D" id="1.10.287.130">
    <property type="match status" value="1"/>
</dbReference>
<dbReference type="InterPro" id="IPR003660">
    <property type="entry name" value="HAMP_dom"/>
</dbReference>
<gene>
    <name evidence="14" type="ORF">FEM41_10590</name>
</gene>
<dbReference type="EC" id="2.7.13.3" evidence="3"/>
<dbReference type="EMBL" id="CP040428">
    <property type="protein sequence ID" value="QCT20064.1"/>
    <property type="molecule type" value="Genomic_DNA"/>
</dbReference>
<dbReference type="Pfam" id="PF00512">
    <property type="entry name" value="HisKA"/>
    <property type="match status" value="1"/>
</dbReference>
<organism evidence="14 15">
    <name type="scientific">Jejubacter calystegiae</name>
    <dbReference type="NCBI Taxonomy" id="2579935"/>
    <lineage>
        <taxon>Bacteria</taxon>
        <taxon>Pseudomonadati</taxon>
        <taxon>Pseudomonadota</taxon>
        <taxon>Gammaproteobacteria</taxon>
        <taxon>Enterobacterales</taxon>
        <taxon>Enterobacteriaceae</taxon>
        <taxon>Jejubacter</taxon>
    </lineage>
</organism>
<dbReference type="InterPro" id="IPR005467">
    <property type="entry name" value="His_kinase_dom"/>
</dbReference>
<dbReference type="PRINTS" id="PR00344">
    <property type="entry name" value="BCTRLSENSOR"/>
</dbReference>
<comment type="catalytic activity">
    <reaction evidence="1">
        <text>ATP + protein L-histidine = ADP + protein N-phospho-L-histidine.</text>
        <dbReference type="EC" id="2.7.13.3"/>
    </reaction>
</comment>
<evidence type="ECO:0000313" key="14">
    <source>
        <dbReference type="EMBL" id="QCT20064.1"/>
    </source>
</evidence>
<evidence type="ECO:0000256" key="6">
    <source>
        <dbReference type="ARBA" id="ARBA00022692"/>
    </source>
</evidence>
<evidence type="ECO:0000259" key="12">
    <source>
        <dbReference type="PROSITE" id="PS50109"/>
    </source>
</evidence>
<keyword evidence="7 14" id="KW-0418">Kinase</keyword>
<evidence type="ECO:0000256" key="7">
    <source>
        <dbReference type="ARBA" id="ARBA00022777"/>
    </source>
</evidence>
<evidence type="ECO:0000256" key="11">
    <source>
        <dbReference type="SAM" id="Phobius"/>
    </source>
</evidence>
<keyword evidence="15" id="KW-1185">Reference proteome</keyword>
<dbReference type="RefSeq" id="WP_138095940.1">
    <property type="nucleotide sequence ID" value="NZ_CP040428.1"/>
</dbReference>
<dbReference type="InterPro" id="IPR004358">
    <property type="entry name" value="Sig_transdc_His_kin-like_C"/>
</dbReference>
<reference evidence="14 15" key="1">
    <citation type="submission" date="2019-05" db="EMBL/GenBank/DDBJ databases">
        <title>Complete genome sequence of Izhakiella calystegiae KSNA2, an endophyte isolated from beach morning glory (Calystegia soldanella).</title>
        <authorList>
            <person name="Jiang L."/>
            <person name="Jeong J.C."/>
            <person name="Kim C.Y."/>
            <person name="Kim D.H."/>
            <person name="Kim S.W."/>
            <person name="Lee j."/>
        </authorList>
    </citation>
    <scope>NUCLEOTIDE SEQUENCE [LARGE SCALE GENOMIC DNA]</scope>
    <source>
        <strain evidence="14 15">KSNA2</strain>
    </source>
</reference>
<evidence type="ECO:0000256" key="1">
    <source>
        <dbReference type="ARBA" id="ARBA00000085"/>
    </source>
</evidence>
<dbReference type="GO" id="GO:0005886">
    <property type="term" value="C:plasma membrane"/>
    <property type="evidence" value="ECO:0007669"/>
    <property type="project" value="UniProtKB-SubCell"/>
</dbReference>
<keyword evidence="9" id="KW-0902">Two-component regulatory system</keyword>
<evidence type="ECO:0000313" key="15">
    <source>
        <dbReference type="Proteomes" id="UP000302163"/>
    </source>
</evidence>
<evidence type="ECO:0000256" key="10">
    <source>
        <dbReference type="ARBA" id="ARBA00023136"/>
    </source>
</evidence>
<keyword evidence="10 11" id="KW-0472">Membrane</keyword>
<dbReference type="Gene3D" id="6.10.340.10">
    <property type="match status" value="1"/>
</dbReference>
<feature type="domain" description="Histidine kinase" evidence="12">
    <location>
        <begin position="278"/>
        <end position="490"/>
    </location>
</feature>
<evidence type="ECO:0000256" key="3">
    <source>
        <dbReference type="ARBA" id="ARBA00012438"/>
    </source>
</evidence>
<proteinExistence type="predicted"/>
<dbReference type="Pfam" id="PF00672">
    <property type="entry name" value="HAMP"/>
    <property type="match status" value="1"/>
</dbReference>
<evidence type="ECO:0000256" key="4">
    <source>
        <dbReference type="ARBA" id="ARBA00022553"/>
    </source>
</evidence>
<dbReference type="FunFam" id="1.10.287.130:FF:000001">
    <property type="entry name" value="Two-component sensor histidine kinase"/>
    <property type="match status" value="1"/>
</dbReference>
<dbReference type="GO" id="GO:0000155">
    <property type="term" value="F:phosphorelay sensor kinase activity"/>
    <property type="evidence" value="ECO:0007669"/>
    <property type="project" value="InterPro"/>
</dbReference>
<name>A0A4P8YK82_9ENTR</name>
<dbReference type="Gene3D" id="3.30.565.10">
    <property type="entry name" value="Histidine kinase-like ATPase, C-terminal domain"/>
    <property type="match status" value="1"/>
</dbReference>
<dbReference type="SMART" id="SM00387">
    <property type="entry name" value="HATPase_c"/>
    <property type="match status" value="1"/>
</dbReference>
<evidence type="ECO:0000256" key="5">
    <source>
        <dbReference type="ARBA" id="ARBA00022679"/>
    </source>
</evidence>
<evidence type="ECO:0000256" key="8">
    <source>
        <dbReference type="ARBA" id="ARBA00022989"/>
    </source>
</evidence>
<protein>
    <recommendedName>
        <fullName evidence="3">histidine kinase</fullName>
        <ecNumber evidence="3">2.7.13.3</ecNumber>
    </recommendedName>
</protein>
<keyword evidence="5" id="KW-0808">Transferase</keyword>
<dbReference type="SUPFAM" id="SSF55874">
    <property type="entry name" value="ATPase domain of HSP90 chaperone/DNA topoisomerase II/histidine kinase"/>
    <property type="match status" value="1"/>
</dbReference>
<dbReference type="SMART" id="SM00388">
    <property type="entry name" value="HisKA"/>
    <property type="match status" value="1"/>
</dbReference>
<dbReference type="InterPro" id="IPR036890">
    <property type="entry name" value="HATPase_C_sf"/>
</dbReference>
<evidence type="ECO:0000256" key="9">
    <source>
        <dbReference type="ARBA" id="ARBA00023012"/>
    </source>
</evidence>
<feature type="transmembrane region" description="Helical" evidence="11">
    <location>
        <begin position="179"/>
        <end position="205"/>
    </location>
</feature>
<dbReference type="CDD" id="cd06225">
    <property type="entry name" value="HAMP"/>
    <property type="match status" value="1"/>
</dbReference>
<evidence type="ECO:0000256" key="2">
    <source>
        <dbReference type="ARBA" id="ARBA00004429"/>
    </source>
</evidence>